<evidence type="ECO:0000313" key="1">
    <source>
        <dbReference type="EMBL" id="KAJ9586278.1"/>
    </source>
</evidence>
<proteinExistence type="predicted"/>
<accession>A0AAD7ZTB7</accession>
<dbReference type="AlphaFoldDB" id="A0AAD7ZTB7"/>
<evidence type="ECO:0000313" key="2">
    <source>
        <dbReference type="Proteomes" id="UP001233999"/>
    </source>
</evidence>
<gene>
    <name evidence="1" type="ORF">L9F63_020072</name>
</gene>
<sequence length="129" mass="15140">MDFLGLTQKGYVDPIRQMMREDYKEPGLEVKIKPPQRMRNLVVLDVYTYQVDGFARGSNDLLRRLRIKHMRKPVGPLEMYRVPGCVSMEAGWWLVDDGKVNWHKPHARFPIRWSESSRFVASVGLMKAY</sequence>
<dbReference type="EMBL" id="JASPKZ010007178">
    <property type="protein sequence ID" value="KAJ9586278.1"/>
    <property type="molecule type" value="Genomic_DNA"/>
</dbReference>
<name>A0AAD7ZTB7_DIPPU</name>
<keyword evidence="2" id="KW-1185">Reference proteome</keyword>
<comment type="caution">
    <text evidence="1">The sequence shown here is derived from an EMBL/GenBank/DDBJ whole genome shotgun (WGS) entry which is preliminary data.</text>
</comment>
<protein>
    <submittedName>
        <fullName evidence="1">Uncharacterized protein</fullName>
    </submittedName>
</protein>
<reference evidence="1" key="2">
    <citation type="submission" date="2023-05" db="EMBL/GenBank/DDBJ databases">
        <authorList>
            <person name="Fouks B."/>
        </authorList>
    </citation>
    <scope>NUCLEOTIDE SEQUENCE</scope>
    <source>
        <strain evidence="1">Stay&amp;Tobe</strain>
        <tissue evidence="1">Testes</tissue>
    </source>
</reference>
<dbReference type="Pfam" id="PF22593">
    <property type="entry name" value="SPMIP11"/>
    <property type="match status" value="1"/>
</dbReference>
<organism evidence="1 2">
    <name type="scientific">Diploptera punctata</name>
    <name type="common">Pacific beetle cockroach</name>
    <dbReference type="NCBI Taxonomy" id="6984"/>
    <lineage>
        <taxon>Eukaryota</taxon>
        <taxon>Metazoa</taxon>
        <taxon>Ecdysozoa</taxon>
        <taxon>Arthropoda</taxon>
        <taxon>Hexapoda</taxon>
        <taxon>Insecta</taxon>
        <taxon>Pterygota</taxon>
        <taxon>Neoptera</taxon>
        <taxon>Polyneoptera</taxon>
        <taxon>Dictyoptera</taxon>
        <taxon>Blattodea</taxon>
        <taxon>Blaberoidea</taxon>
        <taxon>Blaberidae</taxon>
        <taxon>Diplopterinae</taxon>
        <taxon>Diploptera</taxon>
    </lineage>
</organism>
<reference evidence="1" key="1">
    <citation type="journal article" date="2023" name="IScience">
        <title>Live-bearing cockroach genome reveals convergent evolutionary mechanisms linked to viviparity in insects and beyond.</title>
        <authorList>
            <person name="Fouks B."/>
            <person name="Harrison M.C."/>
            <person name="Mikhailova A.A."/>
            <person name="Marchal E."/>
            <person name="English S."/>
            <person name="Carruthers M."/>
            <person name="Jennings E.C."/>
            <person name="Chiamaka E.L."/>
            <person name="Frigard R.A."/>
            <person name="Pippel M."/>
            <person name="Attardo G.M."/>
            <person name="Benoit J.B."/>
            <person name="Bornberg-Bauer E."/>
            <person name="Tobe S.S."/>
        </authorList>
    </citation>
    <scope>NUCLEOTIDE SEQUENCE</scope>
    <source>
        <strain evidence="1">Stay&amp;Tobe</strain>
    </source>
</reference>
<dbReference type="Proteomes" id="UP001233999">
    <property type="component" value="Unassembled WGS sequence"/>
</dbReference>